<keyword evidence="2" id="KW-1185">Reference proteome</keyword>
<proteinExistence type="predicted"/>
<dbReference type="NCBIfam" id="TIGR02594">
    <property type="entry name" value="TIGR02594 family protein"/>
    <property type="match status" value="1"/>
</dbReference>
<organism evidence="1 2">
    <name type="scientific">Pedobacter lusitanus</name>
    <dbReference type="NCBI Taxonomy" id="1503925"/>
    <lineage>
        <taxon>Bacteria</taxon>
        <taxon>Pseudomonadati</taxon>
        <taxon>Bacteroidota</taxon>
        <taxon>Sphingobacteriia</taxon>
        <taxon>Sphingobacteriales</taxon>
        <taxon>Sphingobacteriaceae</taxon>
        <taxon>Pedobacter</taxon>
    </lineage>
</organism>
<name>A0A0D0GF81_9SPHI</name>
<dbReference type="EMBL" id="JXRA01000078">
    <property type="protein sequence ID" value="KIO75957.1"/>
    <property type="molecule type" value="Genomic_DNA"/>
</dbReference>
<evidence type="ECO:0008006" key="3">
    <source>
        <dbReference type="Google" id="ProtNLM"/>
    </source>
</evidence>
<dbReference type="InterPro" id="IPR013423">
    <property type="entry name" value="CHP02594"/>
</dbReference>
<dbReference type="AlphaFoldDB" id="A0A0D0GF81"/>
<dbReference type="RefSeq" id="WP_041883968.1">
    <property type="nucleotide sequence ID" value="NZ_CP157278.1"/>
</dbReference>
<sequence length="179" mass="20062">MSELPQKFKWLDSFKSPRIWVEARKHYGLLEIPGKDSNPNILKWAKETGVSGWYTNDDIPWCGLFVGICVLRAGYQTVGSKLLAALEWSDWGVEVEKGKEAFNDILVFKRPGGGHVGFYCGENEKAYLVYGGNQSNAVGLAWIDKTRLVACRRAAFKNKPETVKKIRLNDSGAFSENEA</sequence>
<accession>A0A0D0GF81</accession>
<protein>
    <recommendedName>
        <fullName evidence="3">TIGR02594 family protein</fullName>
    </recommendedName>
</protein>
<gene>
    <name evidence="1" type="ORF">TH53_18010</name>
</gene>
<evidence type="ECO:0000313" key="1">
    <source>
        <dbReference type="EMBL" id="KIO75957.1"/>
    </source>
</evidence>
<reference evidence="1 2" key="1">
    <citation type="submission" date="2015-01" db="EMBL/GenBank/DDBJ databases">
        <title>Draft genome sequence of Pedobacter sp. NL19 isolated from sludge of an effluent treatment pond in an abandoned uranium mine.</title>
        <authorList>
            <person name="Santos T."/>
            <person name="Caetano T."/>
            <person name="Covas C."/>
            <person name="Cruz A."/>
            <person name="Mendo S."/>
        </authorList>
    </citation>
    <scope>NUCLEOTIDE SEQUENCE [LARGE SCALE GENOMIC DNA]</scope>
    <source>
        <strain evidence="1 2">NL19</strain>
    </source>
</reference>
<dbReference type="Proteomes" id="UP000032049">
    <property type="component" value="Unassembled WGS sequence"/>
</dbReference>
<dbReference type="OrthoDB" id="9813532at2"/>
<evidence type="ECO:0000313" key="2">
    <source>
        <dbReference type="Proteomes" id="UP000032049"/>
    </source>
</evidence>
<comment type="caution">
    <text evidence="1">The sequence shown here is derived from an EMBL/GenBank/DDBJ whole genome shotgun (WGS) entry which is preliminary data.</text>
</comment>
<dbReference type="STRING" id="1503925.TH53_18010"/>